<comment type="caution">
    <text evidence="1">The sequence shown here is derived from an EMBL/GenBank/DDBJ whole genome shotgun (WGS) entry which is preliminary data.</text>
</comment>
<dbReference type="EMBL" id="CAKOAT010762931">
    <property type="protein sequence ID" value="CAH8387798.1"/>
    <property type="molecule type" value="Genomic_DNA"/>
</dbReference>
<protein>
    <submittedName>
        <fullName evidence="1">Uncharacterized protein</fullName>
    </submittedName>
</protein>
<dbReference type="Proteomes" id="UP001642260">
    <property type="component" value="Unassembled WGS sequence"/>
</dbReference>
<keyword evidence="2" id="KW-1185">Reference proteome</keyword>
<evidence type="ECO:0000313" key="2">
    <source>
        <dbReference type="Proteomes" id="UP001642260"/>
    </source>
</evidence>
<name>A0ABC8LVZ4_ERUVS</name>
<organism evidence="1 2">
    <name type="scientific">Eruca vesicaria subsp. sativa</name>
    <name type="common">Garden rocket</name>
    <name type="synonym">Eruca sativa</name>
    <dbReference type="NCBI Taxonomy" id="29727"/>
    <lineage>
        <taxon>Eukaryota</taxon>
        <taxon>Viridiplantae</taxon>
        <taxon>Streptophyta</taxon>
        <taxon>Embryophyta</taxon>
        <taxon>Tracheophyta</taxon>
        <taxon>Spermatophyta</taxon>
        <taxon>Magnoliopsida</taxon>
        <taxon>eudicotyledons</taxon>
        <taxon>Gunneridae</taxon>
        <taxon>Pentapetalae</taxon>
        <taxon>rosids</taxon>
        <taxon>malvids</taxon>
        <taxon>Brassicales</taxon>
        <taxon>Brassicaceae</taxon>
        <taxon>Brassiceae</taxon>
        <taxon>Eruca</taxon>
    </lineage>
</organism>
<proteinExistence type="predicted"/>
<dbReference type="AlphaFoldDB" id="A0ABC8LVZ4"/>
<evidence type="ECO:0000313" key="1">
    <source>
        <dbReference type="EMBL" id="CAH8387798.1"/>
    </source>
</evidence>
<gene>
    <name evidence="1" type="ORF">ERUC_LOCUS40281</name>
</gene>
<accession>A0ABC8LVZ4</accession>
<reference evidence="1 2" key="1">
    <citation type="submission" date="2022-03" db="EMBL/GenBank/DDBJ databases">
        <authorList>
            <person name="Macdonald S."/>
            <person name="Ahmed S."/>
            <person name="Newling K."/>
        </authorList>
    </citation>
    <scope>NUCLEOTIDE SEQUENCE [LARGE SCALE GENOMIC DNA]</scope>
</reference>
<sequence>MTHPYEEYMRMKELKAYNDMLSLHFCQLWVFAIKDEVKKILNHVAEMKSEICELKSELHRVRHEGSSSTY</sequence>